<accession>R4KKH7</accession>
<dbReference type="STRING" id="767817.Desgi_3854"/>
<dbReference type="GO" id="GO:0007165">
    <property type="term" value="P:signal transduction"/>
    <property type="evidence" value="ECO:0007669"/>
    <property type="project" value="UniProtKB-KW"/>
</dbReference>
<dbReference type="PANTHER" id="PTHR32089:SF112">
    <property type="entry name" value="LYSOZYME-LIKE PROTEIN-RELATED"/>
    <property type="match status" value="1"/>
</dbReference>
<evidence type="ECO:0000313" key="4">
    <source>
        <dbReference type="EMBL" id="AGL03164.1"/>
    </source>
</evidence>
<evidence type="ECO:0000256" key="2">
    <source>
        <dbReference type="PROSITE-ProRule" id="PRU00284"/>
    </source>
</evidence>
<dbReference type="Gene3D" id="1.20.120.30">
    <property type="entry name" value="Aspartate receptor, ligand-binding domain"/>
    <property type="match status" value="1"/>
</dbReference>
<dbReference type="PANTHER" id="PTHR32089">
    <property type="entry name" value="METHYL-ACCEPTING CHEMOTAXIS PROTEIN MCPB"/>
    <property type="match status" value="1"/>
</dbReference>
<feature type="domain" description="Methyl-accepting transducer" evidence="3">
    <location>
        <begin position="40"/>
        <end position="262"/>
    </location>
</feature>
<dbReference type="HOGENOM" id="CLU_642307_0_0_9"/>
<evidence type="ECO:0000259" key="3">
    <source>
        <dbReference type="PROSITE" id="PS50111"/>
    </source>
</evidence>
<keyword evidence="5" id="KW-1185">Reference proteome</keyword>
<dbReference type="EMBL" id="CP003273">
    <property type="protein sequence ID" value="AGL03164.1"/>
    <property type="molecule type" value="Genomic_DNA"/>
</dbReference>
<protein>
    <submittedName>
        <fullName evidence="4">Methyl-accepting chemotaxis protein</fullName>
    </submittedName>
</protein>
<dbReference type="RefSeq" id="WP_006520564.1">
    <property type="nucleotide sequence ID" value="NC_021184.1"/>
</dbReference>
<dbReference type="PROSITE" id="PS50111">
    <property type="entry name" value="CHEMOTAXIS_TRANSDUC_2"/>
    <property type="match status" value="1"/>
</dbReference>
<dbReference type="GO" id="GO:0016020">
    <property type="term" value="C:membrane"/>
    <property type="evidence" value="ECO:0007669"/>
    <property type="project" value="InterPro"/>
</dbReference>
<sequence length="400" mass="43649">MSIFNLFSGNKNNYDNQSHVDSINFISALADFSLAHTELIAFRAALKIQQVVSQASDLAATSQEMAANTEEVSASSQQISATIQEVKNGAFDNIKKIDHLDNLSFEVKSTLEKMINDTKNLVNKINNIDDITQNVSNIADQTNLLSLNAAIEAARAGENGRGFSVVAEEVRKLAGQTKSAVSEVKNISDEINGEVSMVVEAVTGVQTIFNQYITNVNFVSDKTRHSVQQIEESAEASENIAHAMQQQAVATENLAKLAQDLTESVDFGDVLLNDSDHLVEIVKPHISVIESASVVSILAARLVDHAAFLKQAIHAAGKNEKMAGHHECAFGKWYDRNIDNYKHLNEYMAIDEPHRRVHEASHALSQNKTLENADALLVASTDVLLGFIKLLSRLKGQSAA</sequence>
<dbReference type="InterPro" id="IPR004089">
    <property type="entry name" value="MCPsignal_dom"/>
</dbReference>
<dbReference type="SUPFAM" id="SSF58104">
    <property type="entry name" value="Methyl-accepting chemotaxis protein (MCP) signaling domain"/>
    <property type="match status" value="1"/>
</dbReference>
<name>R4KKH7_9FIRM</name>
<gene>
    <name evidence="4" type="ORF">Desgi_3854</name>
</gene>
<reference evidence="4 5" key="1">
    <citation type="submission" date="2012-01" db="EMBL/GenBank/DDBJ databases">
        <title>Complete sequence of Desulfotomaculum gibsoniae DSM 7213.</title>
        <authorList>
            <consortium name="US DOE Joint Genome Institute"/>
            <person name="Lucas S."/>
            <person name="Han J."/>
            <person name="Lapidus A."/>
            <person name="Cheng J.-F."/>
            <person name="Goodwin L."/>
            <person name="Pitluck S."/>
            <person name="Peters L."/>
            <person name="Ovchinnikova G."/>
            <person name="Teshima H."/>
            <person name="Detter J.C."/>
            <person name="Han C."/>
            <person name="Tapia R."/>
            <person name="Land M."/>
            <person name="Hauser L."/>
            <person name="Kyrpides N."/>
            <person name="Ivanova N."/>
            <person name="Pagani I."/>
            <person name="Parshina S."/>
            <person name="Plugge C."/>
            <person name="Muyzer G."/>
            <person name="Kuever J."/>
            <person name="Ivanova A."/>
            <person name="Nazina T."/>
            <person name="Klenk H.-P."/>
            <person name="Brambilla E."/>
            <person name="Spring S."/>
            <person name="Stams A.F."/>
            <person name="Woyke T."/>
        </authorList>
    </citation>
    <scope>NUCLEOTIDE SEQUENCE [LARGE SCALE GENOMIC DNA]</scope>
    <source>
        <strain evidence="4 5">DSM 7213</strain>
    </source>
</reference>
<dbReference type="KEGG" id="dgi:Desgi_3854"/>
<dbReference type="Proteomes" id="UP000013520">
    <property type="component" value="Chromosome"/>
</dbReference>
<dbReference type="Gene3D" id="1.10.287.950">
    <property type="entry name" value="Methyl-accepting chemotaxis protein"/>
    <property type="match status" value="1"/>
</dbReference>
<keyword evidence="1 2" id="KW-0807">Transducer</keyword>
<dbReference type="InterPro" id="IPR025991">
    <property type="entry name" value="Chemoreceptor_zinc-bind_dom"/>
</dbReference>
<dbReference type="OrthoDB" id="9816519at2"/>
<proteinExistence type="predicted"/>
<evidence type="ECO:0000313" key="5">
    <source>
        <dbReference type="Proteomes" id="UP000013520"/>
    </source>
</evidence>
<dbReference type="Pfam" id="PF13682">
    <property type="entry name" value="CZB"/>
    <property type="match status" value="1"/>
</dbReference>
<dbReference type="AlphaFoldDB" id="R4KKH7"/>
<evidence type="ECO:0000256" key="1">
    <source>
        <dbReference type="ARBA" id="ARBA00023224"/>
    </source>
</evidence>
<organism evidence="4 5">
    <name type="scientific">Desulfoscipio gibsoniae DSM 7213</name>
    <dbReference type="NCBI Taxonomy" id="767817"/>
    <lineage>
        <taxon>Bacteria</taxon>
        <taxon>Bacillati</taxon>
        <taxon>Bacillota</taxon>
        <taxon>Clostridia</taxon>
        <taxon>Eubacteriales</taxon>
        <taxon>Desulfallaceae</taxon>
        <taxon>Desulfoscipio</taxon>
    </lineage>
</organism>
<dbReference type="SMART" id="SM00283">
    <property type="entry name" value="MA"/>
    <property type="match status" value="1"/>
</dbReference>
<dbReference type="Pfam" id="PF00015">
    <property type="entry name" value="MCPsignal"/>
    <property type="match status" value="1"/>
</dbReference>
<dbReference type="eggNOG" id="COG0840">
    <property type="taxonomic scope" value="Bacteria"/>
</dbReference>